<feature type="region of interest" description="Disordered" evidence="1">
    <location>
        <begin position="254"/>
        <end position="316"/>
    </location>
</feature>
<dbReference type="Pfam" id="PF07816">
    <property type="entry name" value="DUF1645"/>
    <property type="match status" value="1"/>
</dbReference>
<dbReference type="EMBL" id="CM004391">
    <property type="protein sequence ID" value="OAY50891.1"/>
    <property type="molecule type" value="Genomic_DNA"/>
</dbReference>
<dbReference type="PANTHER" id="PTHR33095:SF14">
    <property type="entry name" value="AR781"/>
    <property type="match status" value="1"/>
</dbReference>
<gene>
    <name evidence="2" type="ORF">MANES_05G170500v8</name>
</gene>
<feature type="compositionally biased region" description="Basic and acidic residues" evidence="1">
    <location>
        <begin position="135"/>
        <end position="149"/>
    </location>
</feature>
<proteinExistence type="predicted"/>
<feature type="compositionally biased region" description="Low complexity" evidence="1">
    <location>
        <begin position="175"/>
        <end position="188"/>
    </location>
</feature>
<dbReference type="InterPro" id="IPR012442">
    <property type="entry name" value="DUF1645_plant"/>
</dbReference>
<dbReference type="Proteomes" id="UP000091857">
    <property type="component" value="Chromosome 5"/>
</dbReference>
<dbReference type="AlphaFoldDB" id="A0A2C9VX10"/>
<feature type="region of interest" description="Disordered" evidence="1">
    <location>
        <begin position="91"/>
        <end position="241"/>
    </location>
</feature>
<organism evidence="2 3">
    <name type="scientific">Manihot esculenta</name>
    <name type="common">Cassava</name>
    <name type="synonym">Jatropha manihot</name>
    <dbReference type="NCBI Taxonomy" id="3983"/>
    <lineage>
        <taxon>Eukaryota</taxon>
        <taxon>Viridiplantae</taxon>
        <taxon>Streptophyta</taxon>
        <taxon>Embryophyta</taxon>
        <taxon>Tracheophyta</taxon>
        <taxon>Spermatophyta</taxon>
        <taxon>Magnoliopsida</taxon>
        <taxon>eudicotyledons</taxon>
        <taxon>Gunneridae</taxon>
        <taxon>Pentapetalae</taxon>
        <taxon>rosids</taxon>
        <taxon>fabids</taxon>
        <taxon>Malpighiales</taxon>
        <taxon>Euphorbiaceae</taxon>
        <taxon>Crotonoideae</taxon>
        <taxon>Manihoteae</taxon>
        <taxon>Manihot</taxon>
    </lineage>
</organism>
<dbReference type="OrthoDB" id="667051at2759"/>
<reference evidence="3" key="1">
    <citation type="journal article" date="2016" name="Nat. Biotechnol.">
        <title>Sequencing wild and cultivated cassava and related species reveals extensive interspecific hybridization and genetic diversity.</title>
        <authorList>
            <person name="Bredeson J.V."/>
            <person name="Lyons J.B."/>
            <person name="Prochnik S.E."/>
            <person name="Wu G.A."/>
            <person name="Ha C.M."/>
            <person name="Edsinger-Gonzales E."/>
            <person name="Grimwood J."/>
            <person name="Schmutz J."/>
            <person name="Rabbi I.Y."/>
            <person name="Egesi C."/>
            <person name="Nauluvula P."/>
            <person name="Lebot V."/>
            <person name="Ndunguru J."/>
            <person name="Mkamilo G."/>
            <person name="Bart R.S."/>
            <person name="Setter T.L."/>
            <person name="Gleadow R.M."/>
            <person name="Kulakow P."/>
            <person name="Ferguson M.E."/>
            <person name="Rounsley S."/>
            <person name="Rokhsar D.S."/>
        </authorList>
    </citation>
    <scope>NUCLEOTIDE SEQUENCE [LARGE SCALE GENOMIC DNA]</scope>
    <source>
        <strain evidence="3">cv. AM560-2</strain>
    </source>
</reference>
<evidence type="ECO:0000313" key="2">
    <source>
        <dbReference type="EMBL" id="OAY50891.1"/>
    </source>
</evidence>
<dbReference type="STRING" id="3983.A0A2C9VX10"/>
<dbReference type="PANTHER" id="PTHR33095">
    <property type="entry name" value="OS07G0619500 PROTEIN"/>
    <property type="match status" value="1"/>
</dbReference>
<protein>
    <submittedName>
        <fullName evidence="2">Uncharacterized protein</fullName>
    </submittedName>
</protein>
<name>A0A2C9VX10_MANES</name>
<keyword evidence="3" id="KW-1185">Reference proteome</keyword>
<accession>A0A2C9VX10</accession>
<feature type="compositionally biased region" description="Basic and acidic residues" evidence="1">
    <location>
        <begin position="275"/>
        <end position="289"/>
    </location>
</feature>
<feature type="compositionally biased region" description="Low complexity" evidence="1">
    <location>
        <begin position="217"/>
        <end position="238"/>
    </location>
</feature>
<evidence type="ECO:0000256" key="1">
    <source>
        <dbReference type="SAM" id="MobiDB-lite"/>
    </source>
</evidence>
<sequence>MEVAMPPTGMDFDFNDANPMPFMSAPSTPKRFGDITLSAPTSPSRIAEFYSRFDDFAWDDNATPASPMPVPNHSGDDFAFDFRSELEESSLSADELFDGGKIRPLKPPPRLQIEERRGFLSPRSARSPIAQGKKIIREVFSPRKKKDSDPFAVADENTRKRTENGRGRGRERHQALATSSSRRSTRSLSPHRVSEYPWEEEERKLLETTKQSAAPNSKASGPSTSSSSAAAAASTTKSSSKKWRLMRDFLLFRSASEGRAADKDPLRTKFPSFFRKPEDAKNTSSRSKESSGSVPASRRKGQLSAHELHYTKNKAASEDMKKKTFLPYKQGILGRKAFNPKAR</sequence>
<dbReference type="Gramene" id="Manes.05G170500.1.v8.1">
    <property type="protein sequence ID" value="Manes.05G170500.1.v8.1.CDS.1"/>
    <property type="gene ID" value="Manes.05G170500.v8.1"/>
</dbReference>
<comment type="caution">
    <text evidence="2">The sequence shown here is derived from an EMBL/GenBank/DDBJ whole genome shotgun (WGS) entry which is preliminary data.</text>
</comment>
<feature type="compositionally biased region" description="Basic and acidic residues" evidence="1">
    <location>
        <begin position="306"/>
        <end position="316"/>
    </location>
</feature>
<feature type="compositionally biased region" description="Basic and acidic residues" evidence="1">
    <location>
        <begin position="156"/>
        <end position="174"/>
    </location>
</feature>
<evidence type="ECO:0000313" key="3">
    <source>
        <dbReference type="Proteomes" id="UP000091857"/>
    </source>
</evidence>